<dbReference type="STRING" id="229920.ADM99_05880"/>
<dbReference type="PANTHER" id="PTHR30336:SF20">
    <property type="entry name" value="DUF218 DOMAIN-CONTAINING PROTEIN"/>
    <property type="match status" value="1"/>
</dbReference>
<dbReference type="PANTHER" id="PTHR30336">
    <property type="entry name" value="INNER MEMBRANE PROTEIN, PROBABLE PERMEASE"/>
    <property type="match status" value="1"/>
</dbReference>
<dbReference type="Proteomes" id="UP000050430">
    <property type="component" value="Unassembled WGS sequence"/>
</dbReference>
<dbReference type="InterPro" id="IPR051599">
    <property type="entry name" value="Cell_Envelope_Assoc"/>
</dbReference>
<sequence>MEREPDSSILNSAKILWNYLKVDMPLEKADGILIFCSNDLRVAEYAASLYHHGYAPWICPSGGVGRLTYGLFHKPEAEAFADVLIKAGVPSDVIFREDRATNSAENVFYTRQLLIKHNLTYKNLIVLQKPYMERRTMATLTHHWPELKFMISSPPISFENYPFEGFSTSDLVHVLVGDFQRIILYAERGWQTPQPIPDEVMGAFNLLVSNGYTREFIDPAASPSIPPQ</sequence>
<comment type="caution">
    <text evidence="2">The sequence shown here is derived from an EMBL/GenBank/DDBJ whole genome shotgun (WGS) entry which is preliminary data.</text>
</comment>
<proteinExistence type="predicted"/>
<organism evidence="2 3">
    <name type="scientific">Leptolinea tardivitalis</name>
    <dbReference type="NCBI Taxonomy" id="229920"/>
    <lineage>
        <taxon>Bacteria</taxon>
        <taxon>Bacillati</taxon>
        <taxon>Chloroflexota</taxon>
        <taxon>Anaerolineae</taxon>
        <taxon>Anaerolineales</taxon>
        <taxon>Anaerolineaceae</taxon>
        <taxon>Leptolinea</taxon>
    </lineage>
</organism>
<dbReference type="EMBL" id="LGCK01000007">
    <property type="protein sequence ID" value="KPL72629.1"/>
    <property type="molecule type" value="Genomic_DNA"/>
</dbReference>
<name>A0A0P6X0F0_9CHLR</name>
<dbReference type="InterPro" id="IPR003848">
    <property type="entry name" value="DUF218"/>
</dbReference>
<dbReference type="AlphaFoldDB" id="A0A0P6X0F0"/>
<evidence type="ECO:0000313" key="3">
    <source>
        <dbReference type="Proteomes" id="UP000050430"/>
    </source>
</evidence>
<dbReference type="PATRIC" id="fig|229920.5.peg.1150"/>
<keyword evidence="3" id="KW-1185">Reference proteome</keyword>
<dbReference type="Gene3D" id="3.40.50.620">
    <property type="entry name" value="HUPs"/>
    <property type="match status" value="1"/>
</dbReference>
<dbReference type="OrthoDB" id="9782395at2"/>
<dbReference type="CDD" id="cd06259">
    <property type="entry name" value="YdcF-like"/>
    <property type="match status" value="1"/>
</dbReference>
<accession>A0A0P6X0F0</accession>
<protein>
    <recommendedName>
        <fullName evidence="1">DUF218 domain-containing protein</fullName>
    </recommendedName>
</protein>
<feature type="domain" description="DUF218" evidence="1">
    <location>
        <begin position="42"/>
        <end position="143"/>
    </location>
</feature>
<gene>
    <name evidence="2" type="ORF">ADM99_05880</name>
</gene>
<dbReference type="GO" id="GO:0005886">
    <property type="term" value="C:plasma membrane"/>
    <property type="evidence" value="ECO:0007669"/>
    <property type="project" value="TreeGrafter"/>
</dbReference>
<reference evidence="2 3" key="1">
    <citation type="submission" date="2015-07" db="EMBL/GenBank/DDBJ databases">
        <title>Genome sequence of Leptolinea tardivitalis DSM 16556.</title>
        <authorList>
            <person name="Hemp J."/>
            <person name="Ward L.M."/>
            <person name="Pace L.A."/>
            <person name="Fischer W.W."/>
        </authorList>
    </citation>
    <scope>NUCLEOTIDE SEQUENCE [LARGE SCALE GENOMIC DNA]</scope>
    <source>
        <strain evidence="2 3">YMTK-2</strain>
    </source>
</reference>
<evidence type="ECO:0000259" key="1">
    <source>
        <dbReference type="Pfam" id="PF02698"/>
    </source>
</evidence>
<evidence type="ECO:0000313" key="2">
    <source>
        <dbReference type="EMBL" id="KPL72629.1"/>
    </source>
</evidence>
<dbReference type="InterPro" id="IPR014729">
    <property type="entry name" value="Rossmann-like_a/b/a_fold"/>
</dbReference>
<dbReference type="Pfam" id="PF02698">
    <property type="entry name" value="DUF218"/>
    <property type="match status" value="1"/>
</dbReference>